<keyword evidence="10" id="KW-1185">Reference proteome</keyword>
<keyword evidence="4" id="KW-1134">Transmembrane beta strand</keyword>
<evidence type="ECO:0000256" key="8">
    <source>
        <dbReference type="SAM" id="SignalP"/>
    </source>
</evidence>
<evidence type="ECO:0000313" key="10">
    <source>
        <dbReference type="Proteomes" id="UP000786183"/>
    </source>
</evidence>
<keyword evidence="6" id="KW-0472">Membrane</keyword>
<sequence>MKKTIVLSAVALSFLNASEYNIFAISLSHNNETQLVKAYNQVSEAIKNSEYANEVVVKNRMSGSHYTVVAETADMSAKKARAIRDVIRKNTKYKDAYVIAKKPGEEPTFAESKQELEVLNPSSEAPAVVVQPESTKTSSFLDSLDKANTSKGNLFTYNGNGSLSLEAVVKDVLANNPNILNIKNEYLKSAKDLDIANSVYYPTLNLYANASYNTISKKPNIENKTKSKGGLYDASLVLNENLFNGGYDVNTQSQQSHTTNAAAYNLIQNSNELTYSVVSAYAAVIKAKVLVDIAEQNVSEHEKIYSLIKDRTKTGYARPSEEKQAGSRLALAKSNLLAAKNDLDDALNSFKKYYGQSIDANSLANVEANFVIPQDLNSFDTLSYKCSPSLKIQEENSKALGYAYEASKSNMMPKLDLSLSGKYEKSDIARKNIDSDKYNQTQGIAALNFSYNLFNKTQDKLNLEKAKLSQLSGINSLENTKRELEESNSFAFNSYVINKEKLDYLKQYVDYAKETLDTYEDEFKLGKRDLINLLDAQSEYFSSVREYTSTHNAYVLAQYKMLNNLGVLTDTFVNGYAKNFITFACSINDVK</sequence>
<dbReference type="Proteomes" id="UP000786183">
    <property type="component" value="Unassembled WGS sequence"/>
</dbReference>
<dbReference type="InterPro" id="IPR003423">
    <property type="entry name" value="OMP_efflux"/>
</dbReference>
<dbReference type="SUPFAM" id="SSF56954">
    <property type="entry name" value="Outer membrane efflux proteins (OEP)"/>
    <property type="match status" value="1"/>
</dbReference>
<feature type="signal peptide" evidence="8">
    <location>
        <begin position="1"/>
        <end position="19"/>
    </location>
</feature>
<name>A0ABS7WPC5_9BACT</name>
<dbReference type="PANTHER" id="PTHR30026">
    <property type="entry name" value="OUTER MEMBRANE PROTEIN TOLC"/>
    <property type="match status" value="1"/>
</dbReference>
<comment type="similarity">
    <text evidence="2">Belongs to the outer membrane factor (OMF) (TC 1.B.17) family.</text>
</comment>
<reference evidence="9 10" key="1">
    <citation type="submission" date="2020-07" db="EMBL/GenBank/DDBJ databases">
        <title>Transfer of Campylobacter canadensis to the novel genus Avispirillum gen. nov., that also includes two novel species recovered from migratory waterfowl: Avispirillum anseris sp. nov. and Avispirillum brantae sp. nov.</title>
        <authorList>
            <person name="Miller W.G."/>
            <person name="Chapman M.H."/>
            <person name="Yee E."/>
            <person name="Inglis G.D."/>
        </authorList>
    </citation>
    <scope>NUCLEOTIDE SEQUENCE [LARGE SCALE GENOMIC DNA]</scope>
    <source>
        <strain evidence="9 10">L283</strain>
    </source>
</reference>
<organism evidence="9 10">
    <name type="scientific">Campylobacter canadensis</name>
    <dbReference type="NCBI Taxonomy" id="449520"/>
    <lineage>
        <taxon>Bacteria</taxon>
        <taxon>Pseudomonadati</taxon>
        <taxon>Campylobacterota</taxon>
        <taxon>Epsilonproteobacteria</taxon>
        <taxon>Campylobacterales</taxon>
        <taxon>Campylobacteraceae</taxon>
        <taxon>Campylobacter</taxon>
    </lineage>
</organism>
<evidence type="ECO:0000256" key="1">
    <source>
        <dbReference type="ARBA" id="ARBA00004442"/>
    </source>
</evidence>
<comment type="subcellular location">
    <subcellularLocation>
        <location evidence="1">Cell outer membrane</location>
    </subcellularLocation>
</comment>
<evidence type="ECO:0000256" key="4">
    <source>
        <dbReference type="ARBA" id="ARBA00022452"/>
    </source>
</evidence>
<gene>
    <name evidence="9" type="ORF">AVCANL283_00645</name>
</gene>
<protein>
    <submittedName>
        <fullName evidence="9">TolC family protein</fullName>
    </submittedName>
</protein>
<feature type="chain" id="PRO_5045325172" evidence="8">
    <location>
        <begin position="20"/>
        <end position="591"/>
    </location>
</feature>
<keyword evidence="5" id="KW-0812">Transmembrane</keyword>
<dbReference type="InterPro" id="IPR051906">
    <property type="entry name" value="TolC-like"/>
</dbReference>
<dbReference type="PANTHER" id="PTHR30026:SF20">
    <property type="entry name" value="OUTER MEMBRANE PROTEIN TOLC"/>
    <property type="match status" value="1"/>
</dbReference>
<evidence type="ECO:0000256" key="2">
    <source>
        <dbReference type="ARBA" id="ARBA00007613"/>
    </source>
</evidence>
<comment type="caution">
    <text evidence="9">The sequence shown here is derived from an EMBL/GenBank/DDBJ whole genome shotgun (WGS) entry which is preliminary data.</text>
</comment>
<evidence type="ECO:0000256" key="6">
    <source>
        <dbReference type="ARBA" id="ARBA00023136"/>
    </source>
</evidence>
<accession>A0ABS7WPC5</accession>
<proteinExistence type="inferred from homology"/>
<evidence type="ECO:0000256" key="5">
    <source>
        <dbReference type="ARBA" id="ARBA00022692"/>
    </source>
</evidence>
<evidence type="ECO:0000313" key="9">
    <source>
        <dbReference type="EMBL" id="MBZ7986621.1"/>
    </source>
</evidence>
<keyword evidence="8" id="KW-0732">Signal</keyword>
<dbReference type="RefSeq" id="WP_224325086.1">
    <property type="nucleotide sequence ID" value="NZ_JACGBB010000001.1"/>
</dbReference>
<evidence type="ECO:0000256" key="3">
    <source>
        <dbReference type="ARBA" id="ARBA00022448"/>
    </source>
</evidence>
<dbReference type="Pfam" id="PF02321">
    <property type="entry name" value="OEP"/>
    <property type="match status" value="2"/>
</dbReference>
<dbReference type="EMBL" id="JACGBB010000001">
    <property type="protein sequence ID" value="MBZ7986621.1"/>
    <property type="molecule type" value="Genomic_DNA"/>
</dbReference>
<keyword evidence="7" id="KW-0998">Cell outer membrane</keyword>
<keyword evidence="3" id="KW-0813">Transport</keyword>
<dbReference type="Gene3D" id="1.20.1600.10">
    <property type="entry name" value="Outer membrane efflux proteins (OEP)"/>
    <property type="match status" value="1"/>
</dbReference>
<evidence type="ECO:0000256" key="7">
    <source>
        <dbReference type="ARBA" id="ARBA00023237"/>
    </source>
</evidence>